<dbReference type="AlphaFoldDB" id="A0A450WG66"/>
<proteinExistence type="predicted"/>
<dbReference type="EMBL" id="CAADFK010000087">
    <property type="protein sequence ID" value="VFK15992.1"/>
    <property type="molecule type" value="Genomic_DNA"/>
</dbReference>
<gene>
    <name evidence="1" type="ORF">BECKLPF1236B_GA0070989_10877</name>
</gene>
<evidence type="ECO:0000313" key="1">
    <source>
        <dbReference type="EMBL" id="VFK15992.1"/>
    </source>
</evidence>
<reference evidence="1" key="1">
    <citation type="submission" date="2019-02" db="EMBL/GenBank/DDBJ databases">
        <authorList>
            <person name="Gruber-Vodicka R. H."/>
            <person name="Seah K. B. B."/>
        </authorList>
    </citation>
    <scope>NUCLEOTIDE SEQUENCE</scope>
    <source>
        <strain evidence="1">BECK_S313</strain>
    </source>
</reference>
<sequence length="46" mass="5524">MENLTASLSLQEQLAFWERRTEIMLERQRKYGQRPVRRMDGTAAKQ</sequence>
<organism evidence="1">
    <name type="scientific">Candidatus Kentrum sp. LPFa</name>
    <dbReference type="NCBI Taxonomy" id="2126335"/>
    <lineage>
        <taxon>Bacteria</taxon>
        <taxon>Pseudomonadati</taxon>
        <taxon>Pseudomonadota</taxon>
        <taxon>Gammaproteobacteria</taxon>
        <taxon>Candidatus Kentrum</taxon>
    </lineage>
</organism>
<protein>
    <submittedName>
        <fullName evidence="1">Uncharacterized protein</fullName>
    </submittedName>
</protein>
<accession>A0A450WG66</accession>
<name>A0A450WG66_9GAMM</name>